<accession>A0ABW2A7V3</accession>
<name>A0ABW2A7V3_9GAMM</name>
<keyword evidence="1 2" id="KW-0378">Hydrolase</keyword>
<dbReference type="Gene3D" id="3.90.1140.10">
    <property type="entry name" value="Cyclic phosphodiesterase"/>
    <property type="match status" value="1"/>
</dbReference>
<dbReference type="EMBL" id="JBHSWE010000001">
    <property type="protein sequence ID" value="MFC6673487.1"/>
    <property type="molecule type" value="Genomic_DNA"/>
</dbReference>
<comment type="similarity">
    <text evidence="2">Belongs to the 2H phosphoesterase superfamily. ThpR family.</text>
</comment>
<feature type="active site" description="Proton acceptor" evidence="2">
    <location>
        <position position="116"/>
    </location>
</feature>
<evidence type="ECO:0000256" key="1">
    <source>
        <dbReference type="ARBA" id="ARBA00022801"/>
    </source>
</evidence>
<dbReference type="PANTHER" id="PTHR35561:SF1">
    <property type="entry name" value="RNA 2',3'-CYCLIC PHOSPHODIESTERASE"/>
    <property type="match status" value="1"/>
</dbReference>
<gene>
    <name evidence="3" type="primary">thpR</name>
    <name evidence="3" type="ORF">ACFQDL_27910</name>
</gene>
<comment type="catalytic activity">
    <reaction evidence="2">
        <text>a 3'-end 2',3'-cyclophospho-ribonucleotide-RNA + H2O = a 3'-end 2'-phospho-ribonucleotide-RNA + H(+)</text>
        <dbReference type="Rhea" id="RHEA:11828"/>
        <dbReference type="Rhea" id="RHEA-COMP:10464"/>
        <dbReference type="Rhea" id="RHEA-COMP:17353"/>
        <dbReference type="ChEBI" id="CHEBI:15377"/>
        <dbReference type="ChEBI" id="CHEBI:15378"/>
        <dbReference type="ChEBI" id="CHEBI:83064"/>
        <dbReference type="ChEBI" id="CHEBI:173113"/>
        <dbReference type="EC" id="3.1.4.58"/>
    </reaction>
</comment>
<dbReference type="HAMAP" id="MF_01940">
    <property type="entry name" value="RNA_CPDase"/>
    <property type="match status" value="1"/>
</dbReference>
<organism evidence="3 4">
    <name type="scientific">Marinobacterium aestuariivivens</name>
    <dbReference type="NCBI Taxonomy" id="1698799"/>
    <lineage>
        <taxon>Bacteria</taxon>
        <taxon>Pseudomonadati</taxon>
        <taxon>Pseudomonadota</taxon>
        <taxon>Gammaproteobacteria</taxon>
        <taxon>Oceanospirillales</taxon>
        <taxon>Oceanospirillaceae</taxon>
        <taxon>Marinobacterium</taxon>
    </lineage>
</organism>
<feature type="short sequence motif" description="HXTX 1" evidence="2">
    <location>
        <begin position="36"/>
        <end position="39"/>
    </location>
</feature>
<proteinExistence type="inferred from homology"/>
<keyword evidence="4" id="KW-1185">Reference proteome</keyword>
<protein>
    <recommendedName>
        <fullName evidence="2">RNA 2',3'-cyclic phosphodiesterase</fullName>
        <shortName evidence="2">RNA 2',3'-CPDase</shortName>
        <ecNumber evidence="2">3.1.4.58</ecNumber>
    </recommendedName>
</protein>
<dbReference type="InterPro" id="IPR009097">
    <property type="entry name" value="Cyclic_Pdiesterase"/>
</dbReference>
<dbReference type="NCBIfam" id="TIGR02258">
    <property type="entry name" value="2_5_ligase"/>
    <property type="match status" value="1"/>
</dbReference>
<feature type="short sequence motif" description="HXTX 2" evidence="2">
    <location>
        <begin position="116"/>
        <end position="119"/>
    </location>
</feature>
<comment type="caution">
    <text evidence="3">The sequence shown here is derived from an EMBL/GenBank/DDBJ whole genome shotgun (WGS) entry which is preliminary data.</text>
</comment>
<comment type="function">
    <text evidence="2">Hydrolyzes RNA 2',3'-cyclic phosphodiester to an RNA 2'-phosphomonoester.</text>
</comment>
<evidence type="ECO:0000313" key="4">
    <source>
        <dbReference type="Proteomes" id="UP001596422"/>
    </source>
</evidence>
<reference evidence="4" key="1">
    <citation type="journal article" date="2019" name="Int. J. Syst. Evol. Microbiol.">
        <title>The Global Catalogue of Microorganisms (GCM) 10K type strain sequencing project: providing services to taxonomists for standard genome sequencing and annotation.</title>
        <authorList>
            <consortium name="The Broad Institute Genomics Platform"/>
            <consortium name="The Broad Institute Genome Sequencing Center for Infectious Disease"/>
            <person name="Wu L."/>
            <person name="Ma J."/>
        </authorList>
    </citation>
    <scope>NUCLEOTIDE SEQUENCE [LARGE SCALE GENOMIC DNA]</scope>
    <source>
        <strain evidence="4">NBRC 111756</strain>
    </source>
</reference>
<dbReference type="InterPro" id="IPR004175">
    <property type="entry name" value="RNA_CPDase"/>
</dbReference>
<evidence type="ECO:0000256" key="2">
    <source>
        <dbReference type="HAMAP-Rule" id="MF_01940"/>
    </source>
</evidence>
<dbReference type="Pfam" id="PF13563">
    <property type="entry name" value="2_5_RNA_ligase2"/>
    <property type="match status" value="1"/>
</dbReference>
<dbReference type="RefSeq" id="WP_379913401.1">
    <property type="nucleotide sequence ID" value="NZ_JBHSWE010000001.1"/>
</dbReference>
<evidence type="ECO:0000313" key="3">
    <source>
        <dbReference type="EMBL" id="MFC6673487.1"/>
    </source>
</evidence>
<dbReference type="PANTHER" id="PTHR35561">
    <property type="entry name" value="RNA 2',3'-CYCLIC PHOSPHODIESTERASE"/>
    <property type="match status" value="1"/>
</dbReference>
<feature type="active site" description="Proton donor" evidence="2">
    <location>
        <position position="36"/>
    </location>
</feature>
<dbReference type="SUPFAM" id="SSF55144">
    <property type="entry name" value="LigT-like"/>
    <property type="match status" value="1"/>
</dbReference>
<dbReference type="Proteomes" id="UP001596422">
    <property type="component" value="Unassembled WGS sequence"/>
</dbReference>
<dbReference type="EC" id="3.1.4.58" evidence="2"/>
<sequence length="172" mass="19707">MRLFVAIDLPGELQDTIAGLQIPVRHLKWTPPEHLHITLQFLGDQPDQRLPDIFEALETVEFEPMTLCCQGIGQFRSGVIWLGIDQLPALEQLQRRIQSALRQVGIQGEQRRFHAHVTLGRCDRHRLIPVLERVAEQFYGRSFRFDCDTFCLKSSILRPSGALHRVEALFGA</sequence>